<evidence type="ECO:0000313" key="3">
    <source>
        <dbReference type="Proteomes" id="UP000266721"/>
    </source>
</evidence>
<dbReference type="InterPro" id="IPR027885">
    <property type="entry name" value="UPF0728"/>
</dbReference>
<evidence type="ECO:0000313" key="2">
    <source>
        <dbReference type="EMBL" id="OPL20618.1"/>
    </source>
</evidence>
<dbReference type="Proteomes" id="UP000266721">
    <property type="component" value="Unassembled WGS sequence"/>
</dbReference>
<gene>
    <name evidence="2" type="ORF">AM593_09011</name>
</gene>
<comment type="similarity">
    <text evidence="1">Belongs to the UPF0728 family.</text>
</comment>
<feature type="non-terminal residue" evidence="2">
    <location>
        <position position="1"/>
    </location>
</feature>
<dbReference type="Pfam" id="PF15092">
    <property type="entry name" value="UPF0728"/>
    <property type="match status" value="1"/>
</dbReference>
<keyword evidence="3" id="KW-1185">Reference proteome</keyword>
<protein>
    <submittedName>
        <fullName evidence="2">Uncharacterized protein</fullName>
    </submittedName>
</protein>
<sequence length="69" mass="7508">LTGLIKQLKDLGMETQLFQVQAKEALQIVVKGRIIWKGNIKALSGESTGQENGDHVCSSILERVSSAIQ</sequence>
<organism evidence="2 3">
    <name type="scientific">Mytilus galloprovincialis</name>
    <name type="common">Mediterranean mussel</name>
    <dbReference type="NCBI Taxonomy" id="29158"/>
    <lineage>
        <taxon>Eukaryota</taxon>
        <taxon>Metazoa</taxon>
        <taxon>Spiralia</taxon>
        <taxon>Lophotrochozoa</taxon>
        <taxon>Mollusca</taxon>
        <taxon>Bivalvia</taxon>
        <taxon>Autobranchia</taxon>
        <taxon>Pteriomorphia</taxon>
        <taxon>Mytilida</taxon>
        <taxon>Mytiloidea</taxon>
        <taxon>Mytilidae</taxon>
        <taxon>Mytilinae</taxon>
        <taxon>Mytilus</taxon>
    </lineage>
</organism>
<name>A0A3R5SNW9_MYTGA</name>
<proteinExistence type="inferred from homology"/>
<reference evidence="2 3" key="1">
    <citation type="journal article" date="2016" name="PLoS ONE">
        <title>A First Insight into the Genome of the Filter-Feeder Mussel Mytilus galloprovincialis.</title>
        <authorList>
            <person name="Murgarella M."/>
            <person name="Puiu D."/>
            <person name="Novoa B."/>
            <person name="Figueras A."/>
            <person name="Posada D."/>
            <person name="Canchaya C."/>
        </authorList>
    </citation>
    <scope>NUCLEOTIDE SEQUENCE [LARGE SCALE GENOMIC DNA]</scope>
    <source>
        <tissue evidence="2">Muscle</tissue>
    </source>
</reference>
<accession>A0A3R5SNW9</accession>
<dbReference type="EMBL" id="KV603819">
    <property type="protein sequence ID" value="OPL20618.1"/>
    <property type="molecule type" value="Genomic_DNA"/>
</dbReference>
<evidence type="ECO:0000256" key="1">
    <source>
        <dbReference type="ARBA" id="ARBA00009973"/>
    </source>
</evidence>
<dbReference type="AlphaFoldDB" id="A0A3R5SNW9"/>